<keyword evidence="3" id="KW-0560">Oxidoreductase</keyword>
<dbReference type="AlphaFoldDB" id="A0A840YYL4"/>
<dbReference type="EMBL" id="JACIJI010000002">
    <property type="protein sequence ID" value="MBB5718606.1"/>
    <property type="molecule type" value="Genomic_DNA"/>
</dbReference>
<organism evidence="3 4">
    <name type="scientific">Stakelama sediminis</name>
    <dbReference type="NCBI Taxonomy" id="463200"/>
    <lineage>
        <taxon>Bacteria</taxon>
        <taxon>Pseudomonadati</taxon>
        <taxon>Pseudomonadota</taxon>
        <taxon>Alphaproteobacteria</taxon>
        <taxon>Sphingomonadales</taxon>
        <taxon>Sphingomonadaceae</taxon>
        <taxon>Stakelama</taxon>
    </lineage>
</organism>
<dbReference type="Proteomes" id="UP000554342">
    <property type="component" value="Unassembled WGS sequence"/>
</dbReference>
<dbReference type="RefSeq" id="WP_184002520.1">
    <property type="nucleotide sequence ID" value="NZ_BAABIF010000013.1"/>
</dbReference>
<dbReference type="InterPro" id="IPR005939">
    <property type="entry name" value="BLH_phosphatase-like"/>
</dbReference>
<feature type="compositionally biased region" description="Polar residues" evidence="1">
    <location>
        <begin position="46"/>
        <end position="55"/>
    </location>
</feature>
<protein>
    <submittedName>
        <fullName evidence="3">Sulfide:quinone oxidoreductase</fullName>
        <ecNumber evidence="3">1.8.5.-</ecNumber>
    </submittedName>
</protein>
<dbReference type="Gene3D" id="3.90.190.10">
    <property type="entry name" value="Protein tyrosine phosphatase superfamily"/>
    <property type="match status" value="1"/>
</dbReference>
<evidence type="ECO:0000259" key="2">
    <source>
        <dbReference type="Pfam" id="PF04273"/>
    </source>
</evidence>
<name>A0A840YYL4_9SPHN</name>
<dbReference type="NCBIfam" id="TIGR01244">
    <property type="entry name" value="TIGR01244 family sulfur transferase"/>
    <property type="match status" value="1"/>
</dbReference>
<reference evidence="3 4" key="1">
    <citation type="submission" date="2020-08" db="EMBL/GenBank/DDBJ databases">
        <title>Genomic Encyclopedia of Type Strains, Phase IV (KMG-IV): sequencing the most valuable type-strain genomes for metagenomic binning, comparative biology and taxonomic classification.</title>
        <authorList>
            <person name="Goeker M."/>
        </authorList>
    </citation>
    <scope>NUCLEOTIDE SEQUENCE [LARGE SCALE GENOMIC DNA]</scope>
    <source>
        <strain evidence="3 4">DSM 27203</strain>
    </source>
</reference>
<dbReference type="InterPro" id="IPR029021">
    <property type="entry name" value="Prot-tyrosine_phosphatase-like"/>
</dbReference>
<proteinExistence type="predicted"/>
<dbReference type="GO" id="GO:0016787">
    <property type="term" value="F:hydrolase activity"/>
    <property type="evidence" value="ECO:0007669"/>
    <property type="project" value="InterPro"/>
</dbReference>
<feature type="region of interest" description="Disordered" evidence="1">
    <location>
        <begin position="32"/>
        <end position="55"/>
    </location>
</feature>
<evidence type="ECO:0000313" key="3">
    <source>
        <dbReference type="EMBL" id="MBB5718606.1"/>
    </source>
</evidence>
<comment type="caution">
    <text evidence="3">The sequence shown here is derived from an EMBL/GenBank/DDBJ whole genome shotgun (WGS) entry which is preliminary data.</text>
</comment>
<sequence length="141" mass="15211">MPPKPLSQSVAVHAQLSEEDVAAAARQGYRSVVSNRPDGEEEGQPSAAQIEQASQRHGLTFAHVPVISGQITDDDVEKFASTLKGLPEPVLCFCRTGTRSASLWVLAKSDEHPVGHLLERARAAGYDLEALRPRMEARAAD</sequence>
<gene>
    <name evidence="3" type="ORF">FHR23_001529</name>
</gene>
<dbReference type="CDD" id="cd14503">
    <property type="entry name" value="PTP-bact"/>
    <property type="match status" value="1"/>
</dbReference>
<dbReference type="EC" id="1.8.5.-" evidence="3"/>
<feature type="domain" description="Beta-lactamase hydrolase-like protein phosphatase-like" evidence="2">
    <location>
        <begin position="6"/>
        <end position="108"/>
    </location>
</feature>
<evidence type="ECO:0000256" key="1">
    <source>
        <dbReference type="SAM" id="MobiDB-lite"/>
    </source>
</evidence>
<dbReference type="GO" id="GO:0016491">
    <property type="term" value="F:oxidoreductase activity"/>
    <property type="evidence" value="ECO:0007669"/>
    <property type="project" value="UniProtKB-KW"/>
</dbReference>
<dbReference type="Pfam" id="PF04273">
    <property type="entry name" value="BLH_phosphatase"/>
    <property type="match status" value="1"/>
</dbReference>
<evidence type="ECO:0000313" key="4">
    <source>
        <dbReference type="Proteomes" id="UP000554342"/>
    </source>
</evidence>
<keyword evidence="4" id="KW-1185">Reference proteome</keyword>
<accession>A0A840YYL4</accession>